<accession>A0A067M019</accession>
<dbReference type="STRING" id="930990.A0A067M019"/>
<dbReference type="Proteomes" id="UP000027195">
    <property type="component" value="Unassembled WGS sequence"/>
</dbReference>
<protein>
    <submittedName>
        <fullName evidence="2">Uncharacterized protein</fullName>
    </submittedName>
</protein>
<keyword evidence="3" id="KW-1185">Reference proteome</keyword>
<sequence>MAELGKYLNDLANEQEHTFNDDGNDFLREFEQWTKSIGKPPASSSVEPGAHDQANDTNPSVLDIFKADLGAAPSESSMPAPVRRLLSRQTFQAHIPKLTALLTSSRGDDQISEEVVELLGFDEMDLVMEILQDRQSVGQKFAS</sequence>
<proteinExistence type="predicted"/>
<dbReference type="AlphaFoldDB" id="A0A067M019"/>
<evidence type="ECO:0000256" key="1">
    <source>
        <dbReference type="SAM" id="MobiDB-lite"/>
    </source>
</evidence>
<dbReference type="InParanoid" id="A0A067M019"/>
<name>A0A067M019_BOTB1</name>
<dbReference type="EMBL" id="KL198085">
    <property type="protein sequence ID" value="KDQ08834.1"/>
    <property type="molecule type" value="Genomic_DNA"/>
</dbReference>
<feature type="region of interest" description="Disordered" evidence="1">
    <location>
        <begin position="33"/>
        <end position="59"/>
    </location>
</feature>
<reference evidence="3" key="1">
    <citation type="journal article" date="2014" name="Proc. Natl. Acad. Sci. U.S.A.">
        <title>Extensive sampling of basidiomycete genomes demonstrates inadequacy of the white-rot/brown-rot paradigm for wood decay fungi.</title>
        <authorList>
            <person name="Riley R."/>
            <person name="Salamov A.A."/>
            <person name="Brown D.W."/>
            <person name="Nagy L.G."/>
            <person name="Floudas D."/>
            <person name="Held B.W."/>
            <person name="Levasseur A."/>
            <person name="Lombard V."/>
            <person name="Morin E."/>
            <person name="Otillar R."/>
            <person name="Lindquist E.A."/>
            <person name="Sun H."/>
            <person name="LaButti K.M."/>
            <person name="Schmutz J."/>
            <person name="Jabbour D."/>
            <person name="Luo H."/>
            <person name="Baker S.E."/>
            <person name="Pisabarro A.G."/>
            <person name="Walton J.D."/>
            <person name="Blanchette R.A."/>
            <person name="Henrissat B."/>
            <person name="Martin F."/>
            <person name="Cullen D."/>
            <person name="Hibbett D.S."/>
            <person name="Grigoriev I.V."/>
        </authorList>
    </citation>
    <scope>NUCLEOTIDE SEQUENCE [LARGE SCALE GENOMIC DNA]</scope>
    <source>
        <strain evidence="3">FD-172 SS1</strain>
    </source>
</reference>
<dbReference type="HOGENOM" id="CLU_1805871_0_0_1"/>
<evidence type="ECO:0000313" key="3">
    <source>
        <dbReference type="Proteomes" id="UP000027195"/>
    </source>
</evidence>
<gene>
    <name evidence="2" type="ORF">BOTBODRAFT_555477</name>
</gene>
<organism evidence="2 3">
    <name type="scientific">Botryobasidium botryosum (strain FD-172 SS1)</name>
    <dbReference type="NCBI Taxonomy" id="930990"/>
    <lineage>
        <taxon>Eukaryota</taxon>
        <taxon>Fungi</taxon>
        <taxon>Dikarya</taxon>
        <taxon>Basidiomycota</taxon>
        <taxon>Agaricomycotina</taxon>
        <taxon>Agaricomycetes</taxon>
        <taxon>Cantharellales</taxon>
        <taxon>Botryobasidiaceae</taxon>
        <taxon>Botryobasidium</taxon>
    </lineage>
</organism>
<evidence type="ECO:0000313" key="2">
    <source>
        <dbReference type="EMBL" id="KDQ08834.1"/>
    </source>
</evidence>
<dbReference type="OrthoDB" id="3270284at2759"/>